<evidence type="ECO:0000256" key="4">
    <source>
        <dbReference type="SAM" id="MobiDB-lite"/>
    </source>
</evidence>
<feature type="domain" description="Zn(2)-C6 fungal-type" evidence="5">
    <location>
        <begin position="5"/>
        <end position="35"/>
    </location>
</feature>
<dbReference type="SUPFAM" id="SSF57701">
    <property type="entry name" value="Zn2/Cys6 DNA-binding domain"/>
    <property type="match status" value="1"/>
</dbReference>
<dbReference type="OrthoDB" id="435881at2759"/>
<dbReference type="EMBL" id="KZ678386">
    <property type="protein sequence ID" value="PSR99098.1"/>
    <property type="molecule type" value="Genomic_DNA"/>
</dbReference>
<name>A0A2T3AI38_9PEZI</name>
<keyword evidence="7" id="KW-1185">Reference proteome</keyword>
<dbReference type="AlphaFoldDB" id="A0A2T3AI38"/>
<evidence type="ECO:0000256" key="3">
    <source>
        <dbReference type="ARBA" id="ARBA00023242"/>
    </source>
</evidence>
<dbReference type="InterPro" id="IPR036864">
    <property type="entry name" value="Zn2-C6_fun-type_DNA-bd_sf"/>
</dbReference>
<evidence type="ECO:0000313" key="6">
    <source>
        <dbReference type="EMBL" id="PSR99098.1"/>
    </source>
</evidence>
<dbReference type="Proteomes" id="UP000241462">
    <property type="component" value="Unassembled WGS sequence"/>
</dbReference>
<evidence type="ECO:0000259" key="5">
    <source>
        <dbReference type="PROSITE" id="PS50048"/>
    </source>
</evidence>
<dbReference type="InterPro" id="IPR001138">
    <property type="entry name" value="Zn2Cys6_DnaBD"/>
</dbReference>
<reference evidence="6 7" key="1">
    <citation type="journal article" date="2018" name="Mycol. Prog.">
        <title>Coniella lustricola, a new species from submerged detritus.</title>
        <authorList>
            <person name="Raudabaugh D.B."/>
            <person name="Iturriaga T."/>
            <person name="Carver A."/>
            <person name="Mondo S."/>
            <person name="Pangilinan J."/>
            <person name="Lipzen A."/>
            <person name="He G."/>
            <person name="Amirebrahimi M."/>
            <person name="Grigoriev I.V."/>
            <person name="Miller A.N."/>
        </authorList>
    </citation>
    <scope>NUCLEOTIDE SEQUENCE [LARGE SCALE GENOMIC DNA]</scope>
    <source>
        <strain evidence="6 7">B22-T-1</strain>
    </source>
</reference>
<dbReference type="STRING" id="2025994.A0A2T3AI38"/>
<keyword evidence="3" id="KW-0539">Nucleus</keyword>
<protein>
    <recommendedName>
        <fullName evidence="5">Zn(2)-C6 fungal-type domain-containing protein</fullName>
    </recommendedName>
</protein>
<dbReference type="PANTHER" id="PTHR31001:SF85">
    <property type="entry name" value="ZN(II)2CYS6 TRANSCRIPTION FACTOR (EUROFUNG)"/>
    <property type="match status" value="1"/>
</dbReference>
<dbReference type="GO" id="GO:0003677">
    <property type="term" value="F:DNA binding"/>
    <property type="evidence" value="ECO:0007669"/>
    <property type="project" value="InterPro"/>
</dbReference>
<accession>A0A2T3AI38</accession>
<comment type="subcellular location">
    <subcellularLocation>
        <location evidence="1">Nucleus</location>
    </subcellularLocation>
</comment>
<evidence type="ECO:0000256" key="1">
    <source>
        <dbReference type="ARBA" id="ARBA00004123"/>
    </source>
</evidence>
<dbReference type="InterPro" id="IPR007219">
    <property type="entry name" value="XnlR_reg_dom"/>
</dbReference>
<gene>
    <name evidence="6" type="ORF">BD289DRAFT_458672</name>
</gene>
<dbReference type="CDD" id="cd00067">
    <property type="entry name" value="GAL4"/>
    <property type="match status" value="1"/>
</dbReference>
<proteinExistence type="predicted"/>
<feature type="compositionally biased region" description="Polar residues" evidence="4">
    <location>
        <begin position="100"/>
        <end position="113"/>
    </location>
</feature>
<feature type="region of interest" description="Disordered" evidence="4">
    <location>
        <begin position="37"/>
        <end position="56"/>
    </location>
</feature>
<dbReference type="Pfam" id="PF04082">
    <property type="entry name" value="Fungal_trans"/>
    <property type="match status" value="1"/>
</dbReference>
<dbReference type="GO" id="GO:0006351">
    <property type="term" value="P:DNA-templated transcription"/>
    <property type="evidence" value="ECO:0007669"/>
    <property type="project" value="InterPro"/>
</dbReference>
<dbReference type="PROSITE" id="PS50048">
    <property type="entry name" value="ZN2_CY6_FUNGAL_2"/>
    <property type="match status" value="1"/>
</dbReference>
<dbReference type="Pfam" id="PF00172">
    <property type="entry name" value="Zn_clus"/>
    <property type="match status" value="1"/>
</dbReference>
<evidence type="ECO:0000313" key="7">
    <source>
        <dbReference type="Proteomes" id="UP000241462"/>
    </source>
</evidence>
<dbReference type="InParanoid" id="A0A2T3AI38"/>
<dbReference type="SMART" id="SM00066">
    <property type="entry name" value="GAL4"/>
    <property type="match status" value="1"/>
</dbReference>
<feature type="region of interest" description="Disordered" evidence="4">
    <location>
        <begin position="91"/>
        <end position="113"/>
    </location>
</feature>
<dbReference type="GO" id="GO:0005634">
    <property type="term" value="C:nucleus"/>
    <property type="evidence" value="ECO:0007669"/>
    <property type="project" value="UniProtKB-SubCell"/>
</dbReference>
<sequence>MMAYNCQACVRRKVKCNRASPKCSWCVKYSQECIYRPPPKPRRKKRKATDTEDASVSAEEDIQERLARYERILRRHGLLDVAEDRQGGESIEAGKDIENSKANQTSQVDSVSLTSRSGRFVSEGAKSRYINSAVWLSVGDAQLEDLSDESDGSSPPLLPVESLSFDPIFGTPSRAPQSLLHAHPSHEDALKLWRAHVHNIEPLCRILHIPTTTEMITSVSRNPATATRSQECQLFAIYHSAVYSLSDEDCQREFYSMRSFLLVYYQQALRQALVNASWLKTTEFTIMQAYLLFLICARSYLDPHTLWILTGIGVRIAQRMGLHRDPGEITHLPPFEVQMRRRLFWQLVPLDGFAGQHSGTGISIPPSAWDVRKPLNVDDAEIYPGMEAMPSETKGATDMIFVLVRAELSEFYTRKALNWGGKDGKAGGEGDDANGPSAPLRSAKESLDLIDEVEASIEEKFLRYCDIVTANVVRLRHRIQPLLNKEQRTSISHTERRSLCDLAQKILDANNAIHSHPGLKPWLWQVHKFYLWDALMCMLKSITASSSSHSGASSGAPLLTRDKTDAAWNRLAETVRHHPEIMTSRRVTHTSIWKAMVEAWSANPASSRTDGGDEPALFDGLRTAVSGETFGLVPNKANLQANGSDHGIPVEARDFGSDFAGSRPDVVALEDLDLQDWAFWDELLLNPASEVG</sequence>
<dbReference type="GO" id="GO:0000981">
    <property type="term" value="F:DNA-binding transcription factor activity, RNA polymerase II-specific"/>
    <property type="evidence" value="ECO:0007669"/>
    <property type="project" value="InterPro"/>
</dbReference>
<dbReference type="PANTHER" id="PTHR31001">
    <property type="entry name" value="UNCHARACTERIZED TRANSCRIPTIONAL REGULATORY PROTEIN"/>
    <property type="match status" value="1"/>
</dbReference>
<dbReference type="SMART" id="SM00906">
    <property type="entry name" value="Fungal_trans"/>
    <property type="match status" value="1"/>
</dbReference>
<organism evidence="6 7">
    <name type="scientific">Coniella lustricola</name>
    <dbReference type="NCBI Taxonomy" id="2025994"/>
    <lineage>
        <taxon>Eukaryota</taxon>
        <taxon>Fungi</taxon>
        <taxon>Dikarya</taxon>
        <taxon>Ascomycota</taxon>
        <taxon>Pezizomycotina</taxon>
        <taxon>Sordariomycetes</taxon>
        <taxon>Sordariomycetidae</taxon>
        <taxon>Diaporthales</taxon>
        <taxon>Schizoparmaceae</taxon>
        <taxon>Coniella</taxon>
    </lineage>
</organism>
<dbReference type="InterPro" id="IPR050613">
    <property type="entry name" value="Sec_Metabolite_Reg"/>
</dbReference>
<dbReference type="CDD" id="cd12148">
    <property type="entry name" value="fungal_TF_MHR"/>
    <property type="match status" value="1"/>
</dbReference>
<dbReference type="GO" id="GO:0008270">
    <property type="term" value="F:zinc ion binding"/>
    <property type="evidence" value="ECO:0007669"/>
    <property type="project" value="InterPro"/>
</dbReference>
<dbReference type="Gene3D" id="4.10.240.10">
    <property type="entry name" value="Zn(2)-C6 fungal-type DNA-binding domain"/>
    <property type="match status" value="1"/>
</dbReference>
<evidence type="ECO:0000256" key="2">
    <source>
        <dbReference type="ARBA" id="ARBA00022723"/>
    </source>
</evidence>
<keyword evidence="2" id="KW-0479">Metal-binding</keyword>